<dbReference type="InterPro" id="IPR036259">
    <property type="entry name" value="MFS_trans_sf"/>
</dbReference>
<dbReference type="Pfam" id="PF07690">
    <property type="entry name" value="MFS_1"/>
    <property type="match status" value="1"/>
</dbReference>
<name>A0ABQ9JW17_9CUCU</name>
<feature type="transmembrane region" description="Helical" evidence="2">
    <location>
        <begin position="70"/>
        <end position="93"/>
    </location>
</feature>
<evidence type="ECO:0000256" key="1">
    <source>
        <dbReference type="ARBA" id="ARBA00004141"/>
    </source>
</evidence>
<dbReference type="PROSITE" id="PS50850">
    <property type="entry name" value="MFS"/>
    <property type="match status" value="1"/>
</dbReference>
<keyword evidence="5" id="KW-1185">Reference proteome</keyword>
<dbReference type="InterPro" id="IPR011701">
    <property type="entry name" value="MFS"/>
</dbReference>
<dbReference type="EMBL" id="JAPWTJ010000139">
    <property type="protein sequence ID" value="KAJ8982243.1"/>
    <property type="molecule type" value="Genomic_DNA"/>
</dbReference>
<accession>A0ABQ9JW17</accession>
<feature type="domain" description="Major facilitator superfamily (MFS) profile" evidence="3">
    <location>
        <begin position="69"/>
        <end position="230"/>
    </location>
</feature>
<dbReference type="Gene3D" id="1.20.1250.20">
    <property type="entry name" value="MFS general substrate transporter like domains"/>
    <property type="match status" value="1"/>
</dbReference>
<evidence type="ECO:0000256" key="2">
    <source>
        <dbReference type="SAM" id="Phobius"/>
    </source>
</evidence>
<gene>
    <name evidence="4" type="ORF">NQ317_013545</name>
</gene>
<feature type="transmembrane region" description="Helical" evidence="2">
    <location>
        <begin position="172"/>
        <end position="190"/>
    </location>
</feature>
<dbReference type="Proteomes" id="UP001162164">
    <property type="component" value="Unassembled WGS sequence"/>
</dbReference>
<keyword evidence="2" id="KW-1133">Transmembrane helix</keyword>
<evidence type="ECO:0000313" key="5">
    <source>
        <dbReference type="Proteomes" id="UP001162164"/>
    </source>
</evidence>
<reference evidence="4" key="1">
    <citation type="journal article" date="2023" name="Insect Mol. Biol.">
        <title>Genome sequencing provides insights into the evolution of gene families encoding plant cell wall-degrading enzymes in longhorned beetles.</title>
        <authorList>
            <person name="Shin N.R."/>
            <person name="Okamura Y."/>
            <person name="Kirsch R."/>
            <person name="Pauchet Y."/>
        </authorList>
    </citation>
    <scope>NUCLEOTIDE SEQUENCE</scope>
    <source>
        <strain evidence="4">MMC_N1</strain>
    </source>
</reference>
<evidence type="ECO:0000259" key="3">
    <source>
        <dbReference type="PROSITE" id="PS50850"/>
    </source>
</evidence>
<dbReference type="InterPro" id="IPR050549">
    <property type="entry name" value="MFS_Trehalose_Transporter"/>
</dbReference>
<sequence>MKVRISLQPRESSSSLLSVLDPKTANLSLPKRLALPQTKHSTLDYKIPFTVTEIRGFHVFNAPDTPLYNVTFLALGPLLLTIGLGMTSGYSAVLLPQLQPGKNGPITVDSEEASWIASMAALPMATGCILGGILTEKFGRKSAHMLTCLPTLTGWLIIAFATNTGMLLVGRFITGICTGMLGPATGVYIGRNLGTQIQGLPVGRHLVRRVPGPFPVAFVGNVSENGKPRL</sequence>
<dbReference type="PANTHER" id="PTHR48021:SF68">
    <property type="entry name" value="MAJOR FACILITATOR SUPERFAMILY (MFS) PROFILE DOMAIN-CONTAINING PROTEIN"/>
    <property type="match status" value="1"/>
</dbReference>
<protein>
    <recommendedName>
        <fullName evidence="3">Major facilitator superfamily (MFS) profile domain-containing protein</fullName>
    </recommendedName>
</protein>
<feature type="transmembrane region" description="Helical" evidence="2">
    <location>
        <begin position="113"/>
        <end position="134"/>
    </location>
</feature>
<keyword evidence="2" id="KW-0812">Transmembrane</keyword>
<keyword evidence="2" id="KW-0472">Membrane</keyword>
<feature type="transmembrane region" description="Helical" evidence="2">
    <location>
        <begin position="146"/>
        <end position="166"/>
    </location>
</feature>
<dbReference type="PANTHER" id="PTHR48021">
    <property type="match status" value="1"/>
</dbReference>
<evidence type="ECO:0000313" key="4">
    <source>
        <dbReference type="EMBL" id="KAJ8982243.1"/>
    </source>
</evidence>
<dbReference type="SUPFAM" id="SSF103473">
    <property type="entry name" value="MFS general substrate transporter"/>
    <property type="match status" value="1"/>
</dbReference>
<comment type="caution">
    <text evidence="4">The sequence shown here is derived from an EMBL/GenBank/DDBJ whole genome shotgun (WGS) entry which is preliminary data.</text>
</comment>
<proteinExistence type="predicted"/>
<organism evidence="4 5">
    <name type="scientific">Molorchus minor</name>
    <dbReference type="NCBI Taxonomy" id="1323400"/>
    <lineage>
        <taxon>Eukaryota</taxon>
        <taxon>Metazoa</taxon>
        <taxon>Ecdysozoa</taxon>
        <taxon>Arthropoda</taxon>
        <taxon>Hexapoda</taxon>
        <taxon>Insecta</taxon>
        <taxon>Pterygota</taxon>
        <taxon>Neoptera</taxon>
        <taxon>Endopterygota</taxon>
        <taxon>Coleoptera</taxon>
        <taxon>Polyphaga</taxon>
        <taxon>Cucujiformia</taxon>
        <taxon>Chrysomeloidea</taxon>
        <taxon>Cerambycidae</taxon>
        <taxon>Lamiinae</taxon>
        <taxon>Monochamini</taxon>
        <taxon>Molorchus</taxon>
    </lineage>
</organism>
<dbReference type="InterPro" id="IPR020846">
    <property type="entry name" value="MFS_dom"/>
</dbReference>
<comment type="subcellular location">
    <subcellularLocation>
        <location evidence="1">Membrane</location>
        <topology evidence="1">Multi-pass membrane protein</topology>
    </subcellularLocation>
</comment>